<keyword evidence="2" id="KW-0694">RNA-binding</keyword>
<evidence type="ECO:0000256" key="1">
    <source>
        <dbReference type="ARBA" id="ARBA00004123"/>
    </source>
</evidence>
<evidence type="ECO:0000256" key="2">
    <source>
        <dbReference type="ARBA" id="ARBA00022884"/>
    </source>
</evidence>
<feature type="region of interest" description="Disordered" evidence="4">
    <location>
        <begin position="348"/>
        <end position="380"/>
    </location>
</feature>
<evidence type="ECO:0000259" key="5">
    <source>
        <dbReference type="PROSITE" id="PS50174"/>
    </source>
</evidence>
<protein>
    <recommendedName>
        <fullName evidence="5">G-patch domain-containing protein</fullName>
    </recommendedName>
</protein>
<feature type="compositionally biased region" description="Polar residues" evidence="4">
    <location>
        <begin position="150"/>
        <end position="168"/>
    </location>
</feature>
<feature type="region of interest" description="Disordered" evidence="4">
    <location>
        <begin position="399"/>
        <end position="442"/>
    </location>
</feature>
<comment type="subcellular location">
    <subcellularLocation>
        <location evidence="1">Nucleus</location>
    </subcellularLocation>
</comment>
<evidence type="ECO:0000313" key="7">
    <source>
        <dbReference type="Proteomes" id="UP001492380"/>
    </source>
</evidence>
<sequence>MSRDFDRNRPYRRPDYHEADYSRPIERNPNRHDGLDYEDYPRSDHSHRRASPEYNGPRREDHRDRDSYRHNQGHDYYHNQFTEHSYRGEERRRRSYSRSSSPRHGGGQHKDRRGASPDSYQQYSDHHRRRNVGRRSNSPSVDHLDDASRGHSSARQSSLYESRSSTPYQVVRTHGPQANGDGTPDGSATQFLLIKKLGENVGEEDLLKLVSKLFKKDDAKDPQAGAAGLRSTGLKSTSVPRNAGAKPSSLKRIFLVRDKMTGYSCGFGFAEYHSKEDAVGAFEKFTHESGIFPEDVEVTFAHLGIFMPAVPNMRESFTHAKSGEGDMRLQYRLPHLYASELMVAENPPDEAKAVEAVDRKEEEKEKKKRKADDSAAAKSSKAPRIKLAAFTAWNKAQVELGHREREDAATTTTTTTTTTTNNSSEEASTTEQPAAAEPRLPVSPLVDWENNCCYLCMRNLKPNTLRAHVDTSELHRANAGDADKIAAGWKKLKLKKPDTVVPTPNAVSTGKQSQPLDRARLRRQQQSRMGGTNTTKPTPNTSTSSSHHRRTSSSSSPPPPPTKSLGAKLLEKAGYREGEGLGASGTGITAPIEVTKYAEGVGLGAVGGKLGLAHEVAAQGHQERLANLARDRYRALEGEGGRGTGRGESRG</sequence>
<reference evidence="6 7" key="1">
    <citation type="submission" date="2024-04" db="EMBL/GenBank/DDBJ databases">
        <title>Phyllosticta paracitricarpa is synonymous to the EU quarantine fungus P. citricarpa based on phylogenomic analyses.</title>
        <authorList>
            <consortium name="Lawrence Berkeley National Laboratory"/>
            <person name="Van Ingen-Buijs V.A."/>
            <person name="Van Westerhoven A.C."/>
            <person name="Haridas S."/>
            <person name="Skiadas P."/>
            <person name="Martin F."/>
            <person name="Groenewald J.Z."/>
            <person name="Crous P.W."/>
            <person name="Seidl M.F."/>
        </authorList>
    </citation>
    <scope>NUCLEOTIDE SEQUENCE [LARGE SCALE GENOMIC DNA]</scope>
    <source>
        <strain evidence="6 7">CBS 123374</strain>
    </source>
</reference>
<evidence type="ECO:0000256" key="3">
    <source>
        <dbReference type="ARBA" id="ARBA00023242"/>
    </source>
</evidence>
<dbReference type="InterPro" id="IPR000467">
    <property type="entry name" value="G_patch_dom"/>
</dbReference>
<dbReference type="Proteomes" id="UP001492380">
    <property type="component" value="Unassembled WGS sequence"/>
</dbReference>
<feature type="compositionally biased region" description="Basic and acidic residues" evidence="4">
    <location>
        <begin position="56"/>
        <end position="77"/>
    </location>
</feature>
<keyword evidence="7" id="KW-1185">Reference proteome</keyword>
<proteinExistence type="predicted"/>
<feature type="compositionally biased region" description="Basic and acidic residues" evidence="4">
    <location>
        <begin position="1"/>
        <end position="44"/>
    </location>
</feature>
<organism evidence="6 7">
    <name type="scientific">Phyllosticta capitalensis</name>
    <dbReference type="NCBI Taxonomy" id="121624"/>
    <lineage>
        <taxon>Eukaryota</taxon>
        <taxon>Fungi</taxon>
        <taxon>Dikarya</taxon>
        <taxon>Ascomycota</taxon>
        <taxon>Pezizomycotina</taxon>
        <taxon>Dothideomycetes</taxon>
        <taxon>Dothideomycetes incertae sedis</taxon>
        <taxon>Botryosphaeriales</taxon>
        <taxon>Phyllostictaceae</taxon>
        <taxon>Phyllosticta</taxon>
    </lineage>
</organism>
<dbReference type="EMBL" id="JBBWRZ010000008">
    <property type="protein sequence ID" value="KAK8230352.1"/>
    <property type="molecule type" value="Genomic_DNA"/>
</dbReference>
<accession>A0ABR1YHS3</accession>
<feature type="region of interest" description="Disordered" evidence="4">
    <location>
        <begin position="1"/>
        <end position="186"/>
    </location>
</feature>
<feature type="region of interest" description="Disordered" evidence="4">
    <location>
        <begin position="496"/>
        <end position="566"/>
    </location>
</feature>
<dbReference type="InterPro" id="IPR035979">
    <property type="entry name" value="RBD_domain_sf"/>
</dbReference>
<name>A0ABR1YHS3_9PEZI</name>
<dbReference type="SUPFAM" id="SSF54928">
    <property type="entry name" value="RNA-binding domain, RBD"/>
    <property type="match status" value="1"/>
</dbReference>
<feature type="compositionally biased region" description="Low complexity" evidence="4">
    <location>
        <begin position="532"/>
        <end position="545"/>
    </location>
</feature>
<feature type="compositionally biased region" description="Polar residues" evidence="4">
    <location>
        <begin position="505"/>
        <end position="515"/>
    </location>
</feature>
<dbReference type="Pfam" id="PF01585">
    <property type="entry name" value="G-patch"/>
    <property type="match status" value="1"/>
</dbReference>
<feature type="region of interest" description="Disordered" evidence="4">
    <location>
        <begin position="220"/>
        <end position="245"/>
    </location>
</feature>
<gene>
    <name evidence="6" type="ORF">HDK90DRAFT_535307</name>
</gene>
<dbReference type="PANTHER" id="PTHR13948:SF3">
    <property type="entry name" value="FI21118P1"/>
    <property type="match status" value="1"/>
</dbReference>
<dbReference type="Gene3D" id="3.30.70.330">
    <property type="match status" value="1"/>
</dbReference>
<dbReference type="PROSITE" id="PS50174">
    <property type="entry name" value="G_PATCH"/>
    <property type="match status" value="1"/>
</dbReference>
<evidence type="ECO:0000256" key="4">
    <source>
        <dbReference type="SAM" id="MobiDB-lite"/>
    </source>
</evidence>
<comment type="caution">
    <text evidence="6">The sequence shown here is derived from an EMBL/GenBank/DDBJ whole genome shotgun (WGS) entry which is preliminary data.</text>
</comment>
<dbReference type="PANTHER" id="PTHR13948">
    <property type="entry name" value="RNA-BINDING PROTEIN"/>
    <property type="match status" value="1"/>
</dbReference>
<feature type="compositionally biased region" description="Basic and acidic residues" evidence="4">
    <location>
        <begin position="349"/>
        <end position="375"/>
    </location>
</feature>
<dbReference type="InterPro" id="IPR012677">
    <property type="entry name" value="Nucleotide-bd_a/b_plait_sf"/>
</dbReference>
<keyword evidence="3" id="KW-0539">Nucleus</keyword>
<feature type="compositionally biased region" description="Low complexity" evidence="4">
    <location>
        <begin position="409"/>
        <end position="431"/>
    </location>
</feature>
<evidence type="ECO:0000313" key="6">
    <source>
        <dbReference type="EMBL" id="KAK8230352.1"/>
    </source>
</evidence>
<dbReference type="SMART" id="SM00443">
    <property type="entry name" value="G_patch"/>
    <property type="match status" value="1"/>
</dbReference>
<feature type="domain" description="G-patch" evidence="5">
    <location>
        <begin position="562"/>
        <end position="608"/>
    </location>
</feature>